<keyword evidence="1 3" id="KW-0479">Metal-binding</keyword>
<evidence type="ECO:0000256" key="1">
    <source>
        <dbReference type="ARBA" id="ARBA00022771"/>
    </source>
</evidence>
<dbReference type="WBParaSite" id="PSAMB.scaffold4221size15289.g23754.t1">
    <property type="protein sequence ID" value="PSAMB.scaffold4221size15289.g23754.t1"/>
    <property type="gene ID" value="PSAMB.scaffold4221size15289.g23754"/>
</dbReference>
<evidence type="ECO:0000259" key="4">
    <source>
        <dbReference type="PROSITE" id="PS50089"/>
    </source>
</evidence>
<proteinExistence type="predicted"/>
<dbReference type="InterPro" id="IPR001841">
    <property type="entry name" value="Znf_RING"/>
</dbReference>
<evidence type="ECO:0000313" key="5">
    <source>
        <dbReference type="Proteomes" id="UP000887566"/>
    </source>
</evidence>
<dbReference type="PROSITE" id="PS50089">
    <property type="entry name" value="ZF_RING_2"/>
    <property type="match status" value="1"/>
</dbReference>
<name>A0A914WLN3_9BILA</name>
<keyword evidence="5" id="KW-1185">Reference proteome</keyword>
<evidence type="ECO:0000256" key="3">
    <source>
        <dbReference type="PROSITE-ProRule" id="PRU00175"/>
    </source>
</evidence>
<dbReference type="GO" id="GO:0008270">
    <property type="term" value="F:zinc ion binding"/>
    <property type="evidence" value="ECO:0007669"/>
    <property type="project" value="UniProtKB-KW"/>
</dbReference>
<evidence type="ECO:0000256" key="2">
    <source>
        <dbReference type="ARBA" id="ARBA00022833"/>
    </source>
</evidence>
<keyword evidence="1 3" id="KW-0863">Zinc-finger</keyword>
<protein>
    <submittedName>
        <fullName evidence="6">RING-type domain-containing protein</fullName>
    </submittedName>
</protein>
<dbReference type="InterPro" id="IPR013083">
    <property type="entry name" value="Znf_RING/FYVE/PHD"/>
</dbReference>
<dbReference type="AlphaFoldDB" id="A0A914WLN3"/>
<keyword evidence="2" id="KW-0862">Zinc</keyword>
<organism evidence="5 6">
    <name type="scientific">Plectus sambesii</name>
    <dbReference type="NCBI Taxonomy" id="2011161"/>
    <lineage>
        <taxon>Eukaryota</taxon>
        <taxon>Metazoa</taxon>
        <taxon>Ecdysozoa</taxon>
        <taxon>Nematoda</taxon>
        <taxon>Chromadorea</taxon>
        <taxon>Plectida</taxon>
        <taxon>Plectina</taxon>
        <taxon>Plectoidea</taxon>
        <taxon>Plectidae</taxon>
        <taxon>Plectus</taxon>
    </lineage>
</organism>
<dbReference type="Proteomes" id="UP000887566">
    <property type="component" value="Unplaced"/>
</dbReference>
<feature type="domain" description="RING-type" evidence="4">
    <location>
        <begin position="305"/>
        <end position="345"/>
    </location>
</feature>
<evidence type="ECO:0000313" key="6">
    <source>
        <dbReference type="WBParaSite" id="PSAMB.scaffold4221size15289.g23754.t1"/>
    </source>
</evidence>
<reference evidence="6" key="1">
    <citation type="submission" date="2022-11" db="UniProtKB">
        <authorList>
            <consortium name="WormBaseParasite"/>
        </authorList>
    </citation>
    <scope>IDENTIFICATION</scope>
</reference>
<accession>A0A914WLN3</accession>
<dbReference type="Gene3D" id="3.30.40.10">
    <property type="entry name" value="Zinc/RING finger domain, C3HC4 (zinc finger)"/>
    <property type="match status" value="1"/>
</dbReference>
<sequence>MAVPPPTCVSVIMNGDEKRVTVRNLKPSHIAMMYSLDPDTVWLVDSQNLVCMQSPDRQSFEDVDASQGPFTVLGNPLQSSFVPSLPLMPSISHRPVAPPPFGVVPGARTVGNQPPGLHQVRRQIPTRPISPELLTKTIKITHCERGVRGGLTPSKGMTHIMLTREECNVPSINAKLQSVETFEGYVIADKNGIRISDDPSTRDPSYWHFGRRQAGNAVKYYAIKADLPSRADAESDASDESDDDFQFSRSYTTRGSKRRLSEKKIVDRVAKKMRREAAQTASDREQIAAAAVDTIQSPLRDTLRCGICLAVSKEPTVCKICENLIGCYSCVETGAAENSTCPLHRCNWELYDGLGYMKTRITFDNIPGLYE</sequence>